<comment type="caution">
    <text evidence="1">The sequence shown here is derived from an EMBL/GenBank/DDBJ whole genome shotgun (WGS) entry which is preliminary data.</text>
</comment>
<dbReference type="Proteomes" id="UP000664857">
    <property type="component" value="Unassembled WGS sequence"/>
</dbReference>
<evidence type="ECO:0008006" key="3">
    <source>
        <dbReference type="Google" id="ProtNLM"/>
    </source>
</evidence>
<protein>
    <recommendedName>
        <fullName evidence="3">DNA-directed RNA polymerase beta subunit</fullName>
    </recommendedName>
</protein>
<reference evidence="1 2" key="1">
    <citation type="submission" date="2021-03" db="EMBL/GenBank/DDBJ databases">
        <title>Enterococcal diversity collection.</title>
        <authorList>
            <person name="Gilmore M.S."/>
            <person name="Schwartzman J."/>
            <person name="Van Tyne D."/>
            <person name="Martin M."/>
            <person name="Earl A.M."/>
            <person name="Manson A.L."/>
            <person name="Straub T."/>
            <person name="Salamzade R."/>
            <person name="Saavedra J."/>
            <person name="Lebreton F."/>
            <person name="Prichula J."/>
            <person name="Schaufler K."/>
            <person name="Gaca A."/>
            <person name="Sgardioli B."/>
            <person name="Wagenaar J."/>
            <person name="Strong T."/>
        </authorList>
    </citation>
    <scope>NUCLEOTIDE SEQUENCE [LARGE SCALE GENOMIC DNA]</scope>
    <source>
        <strain evidence="1 2">DIV0080</strain>
    </source>
</reference>
<accession>A0ABS3HS07</accession>
<dbReference type="EMBL" id="JAFLVX010000009">
    <property type="protein sequence ID" value="MBO0475982.1"/>
    <property type="molecule type" value="Genomic_DNA"/>
</dbReference>
<proteinExistence type="predicted"/>
<organism evidence="1 2">
    <name type="scientific">Candidatus Vagococcus giribetii</name>
    <dbReference type="NCBI Taxonomy" id="2230876"/>
    <lineage>
        <taxon>Bacteria</taxon>
        <taxon>Bacillati</taxon>
        <taxon>Bacillota</taxon>
        <taxon>Bacilli</taxon>
        <taxon>Lactobacillales</taxon>
        <taxon>Enterococcaceae</taxon>
        <taxon>Vagococcus</taxon>
    </lineage>
</organism>
<gene>
    <name evidence="1" type="ORF">DOK76_02795</name>
</gene>
<sequence length="116" mass="13531">MELNAYYNDRGVKKYNGFYLSEHTATLDKERNNRYATIAGKDEMSPEQLYEVIDYALFKSKEVSIQLNMKDIEGDFLPDVCGVIDGYDEVNLYVNQVAVPFNKIRHAMLLETKTWY</sequence>
<dbReference type="RefSeq" id="WP_206964831.1">
    <property type="nucleotide sequence ID" value="NZ_JAFLVX010000009.1"/>
</dbReference>
<keyword evidence="2" id="KW-1185">Reference proteome</keyword>
<name>A0ABS3HS07_9ENTE</name>
<evidence type="ECO:0000313" key="2">
    <source>
        <dbReference type="Proteomes" id="UP000664857"/>
    </source>
</evidence>
<evidence type="ECO:0000313" key="1">
    <source>
        <dbReference type="EMBL" id="MBO0475982.1"/>
    </source>
</evidence>